<evidence type="ECO:0000256" key="5">
    <source>
        <dbReference type="ARBA" id="ARBA00038500"/>
    </source>
</evidence>
<dbReference type="PANTHER" id="PTHR24173">
    <property type="entry name" value="ANKYRIN REPEAT CONTAINING"/>
    <property type="match status" value="1"/>
</dbReference>
<dbReference type="PANTHER" id="PTHR24173:SF85">
    <property type="entry name" value="PROTEIN FEM-1 HOMOLOG CG6966"/>
    <property type="match status" value="1"/>
</dbReference>
<dbReference type="GO" id="GO:0006511">
    <property type="term" value="P:ubiquitin-dependent protein catabolic process"/>
    <property type="evidence" value="ECO:0007669"/>
    <property type="project" value="TreeGrafter"/>
</dbReference>
<evidence type="ECO:0000256" key="2">
    <source>
        <dbReference type="ARBA" id="ARBA00022737"/>
    </source>
</evidence>
<dbReference type="GO" id="GO:0000151">
    <property type="term" value="C:ubiquitin ligase complex"/>
    <property type="evidence" value="ECO:0007669"/>
    <property type="project" value="TreeGrafter"/>
</dbReference>
<dbReference type="EMBL" id="UYRT01080009">
    <property type="protein sequence ID" value="VDN21844.1"/>
    <property type="molecule type" value="Genomic_DNA"/>
</dbReference>
<dbReference type="WBParaSite" id="GPUH_0001322001-mRNA-1">
    <property type="protein sequence ID" value="GPUH_0001322001-mRNA-1"/>
    <property type="gene ID" value="GPUH_0001322001"/>
</dbReference>
<keyword evidence="8" id="KW-1185">Reference proteome</keyword>
<organism evidence="9">
    <name type="scientific">Gongylonema pulchrum</name>
    <dbReference type="NCBI Taxonomy" id="637853"/>
    <lineage>
        <taxon>Eukaryota</taxon>
        <taxon>Metazoa</taxon>
        <taxon>Ecdysozoa</taxon>
        <taxon>Nematoda</taxon>
        <taxon>Chromadorea</taxon>
        <taxon>Rhabditida</taxon>
        <taxon>Spirurina</taxon>
        <taxon>Spiruromorpha</taxon>
        <taxon>Spiruroidea</taxon>
        <taxon>Gongylonematidae</taxon>
        <taxon>Gongylonema</taxon>
    </lineage>
</organism>
<dbReference type="InterPro" id="IPR036770">
    <property type="entry name" value="Ankyrin_rpt-contain_sf"/>
</dbReference>
<dbReference type="Gene3D" id="1.25.40.10">
    <property type="entry name" value="Tetratricopeptide repeat domain"/>
    <property type="match status" value="1"/>
</dbReference>
<evidence type="ECO:0000256" key="6">
    <source>
        <dbReference type="PROSITE-ProRule" id="PRU00023"/>
    </source>
</evidence>
<keyword evidence="2" id="KW-0677">Repeat</keyword>
<comment type="pathway">
    <text evidence="1">Protein modification; protein ubiquitination.</text>
</comment>
<evidence type="ECO:0000256" key="3">
    <source>
        <dbReference type="ARBA" id="ARBA00022786"/>
    </source>
</evidence>
<dbReference type="PROSITE" id="PS50297">
    <property type="entry name" value="ANK_REP_REGION"/>
    <property type="match status" value="3"/>
</dbReference>
<feature type="repeat" description="ANK" evidence="6">
    <location>
        <begin position="159"/>
        <end position="185"/>
    </location>
</feature>
<protein>
    <submittedName>
        <fullName evidence="9">ANK_REP_REGION domain-containing protein</fullName>
    </submittedName>
</protein>
<dbReference type="SUPFAM" id="SSF48403">
    <property type="entry name" value="Ankyrin repeat"/>
    <property type="match status" value="1"/>
</dbReference>
<name>A0A183DWW4_9BILA</name>
<dbReference type="InterPro" id="IPR011990">
    <property type="entry name" value="TPR-like_helical_dom_sf"/>
</dbReference>
<reference evidence="7 8" key="2">
    <citation type="submission" date="2018-11" db="EMBL/GenBank/DDBJ databases">
        <authorList>
            <consortium name="Pathogen Informatics"/>
        </authorList>
    </citation>
    <scope>NUCLEOTIDE SEQUENCE [LARGE SCALE GENOMIC DNA]</scope>
</reference>
<evidence type="ECO:0000313" key="8">
    <source>
        <dbReference type="Proteomes" id="UP000271098"/>
    </source>
</evidence>
<proteinExistence type="inferred from homology"/>
<evidence type="ECO:0000256" key="4">
    <source>
        <dbReference type="ARBA" id="ARBA00023043"/>
    </source>
</evidence>
<dbReference type="Gene3D" id="1.25.40.20">
    <property type="entry name" value="Ankyrin repeat-containing domain"/>
    <property type="match status" value="1"/>
</dbReference>
<reference evidence="9" key="1">
    <citation type="submission" date="2016-06" db="UniProtKB">
        <authorList>
            <consortium name="WormBaseParasite"/>
        </authorList>
    </citation>
    <scope>IDENTIFICATION</scope>
</reference>
<dbReference type="OrthoDB" id="10071877at2759"/>
<dbReference type="AlphaFoldDB" id="A0A183DWW4"/>
<sequence>MDPDAYRAIVFNSARDGNIRRLRVFLEDRSNTWIQDCLGPGEIGTPPLVIASRNGHLDVVKSPDQFRELLEVEKGADVHITGSVTFDGDLIPEVPALWAAAAAGHLDIVQYLVEEGHADVNQTTGTHSTPLRGACYDGHFEIVKYLAEKGANIELANQHGHTPLMIAAFRMRASVVQFLLARGADPLRASVRVSSVLKIFCEPVIVLSFSVLLLGNTALHDAAESGSKEIIIMLLDAGAKHVPDDGGVLPIYCAALAGHEAAMYTLANRAASPQEARDAIKLYGATLVDKKMDIMGAVQAWLLAVTIGNPLPSRSATAAYENMLEIDSEQDVRNVADDPEAIRMQALIIRERVVGPAHHETHYYIRYRGAVYCDLGDTNRCFKLWMHALALQQKNLCALHPSTVGTIVTFVDTFLIGINDAIINVNEEDVWTPPITRGQVMPVLDKAIYELERLCYNLS</sequence>
<keyword evidence="3" id="KW-0833">Ubl conjugation pathway</keyword>
<dbReference type="Pfam" id="PF12796">
    <property type="entry name" value="Ank_2"/>
    <property type="match status" value="1"/>
</dbReference>
<dbReference type="SMART" id="SM00248">
    <property type="entry name" value="ANK"/>
    <property type="match status" value="6"/>
</dbReference>
<keyword evidence="4 6" id="KW-0040">ANK repeat</keyword>
<dbReference type="Proteomes" id="UP000271098">
    <property type="component" value="Unassembled WGS sequence"/>
</dbReference>
<dbReference type="InterPro" id="IPR002110">
    <property type="entry name" value="Ankyrin_rpt"/>
</dbReference>
<comment type="similarity">
    <text evidence="5">Belongs to the fem-1 family.</text>
</comment>
<dbReference type="Pfam" id="PF00023">
    <property type="entry name" value="Ank"/>
    <property type="match status" value="1"/>
</dbReference>
<gene>
    <name evidence="7" type="ORF">GPUH_LOCUS13205</name>
</gene>
<dbReference type="PROSITE" id="PS50088">
    <property type="entry name" value="ANK_REPEAT"/>
    <property type="match status" value="3"/>
</dbReference>
<evidence type="ECO:0000313" key="7">
    <source>
        <dbReference type="EMBL" id="VDN21844.1"/>
    </source>
</evidence>
<evidence type="ECO:0000256" key="1">
    <source>
        <dbReference type="ARBA" id="ARBA00004906"/>
    </source>
</evidence>
<feature type="repeat" description="ANK" evidence="6">
    <location>
        <begin position="214"/>
        <end position="239"/>
    </location>
</feature>
<evidence type="ECO:0000313" key="9">
    <source>
        <dbReference type="WBParaSite" id="GPUH_0001322001-mRNA-1"/>
    </source>
</evidence>
<accession>A0A183DWW4</accession>
<feature type="repeat" description="ANK" evidence="6">
    <location>
        <begin position="126"/>
        <end position="158"/>
    </location>
</feature>